<evidence type="ECO:0000313" key="5">
    <source>
        <dbReference type="Proteomes" id="UP000216498"/>
    </source>
</evidence>
<feature type="domain" description="PepSY" evidence="3">
    <location>
        <begin position="33"/>
        <end position="90"/>
    </location>
</feature>
<keyword evidence="2" id="KW-0732">Signal</keyword>
<protein>
    <recommendedName>
        <fullName evidence="3">PepSY domain-containing protein</fullName>
    </recommendedName>
</protein>
<dbReference type="Proteomes" id="UP000216498">
    <property type="component" value="Unassembled WGS sequence"/>
</dbReference>
<dbReference type="InterPro" id="IPR025711">
    <property type="entry name" value="PepSY"/>
</dbReference>
<dbReference type="Gene3D" id="3.10.450.40">
    <property type="match status" value="2"/>
</dbReference>
<sequence length="194" mass="21852">MKKKLGIAIGTLAGAAVIGLGVFQSSAAQADPKLSTDDIRQMVTDQYEGTITEMELDKEFNKVVYEVEIEDEKQEIDLKLDGDTGEVIKENKKERKNDGMKITEKEKKQKLNNSDILSTDEVTKIALNEFSGTVTDLELDEDDDRLIYEIEIKNGDDEADFEIDAVSGEILELEIDTDDDKDKDDDDDDDRYDD</sequence>
<organism evidence="4 5">
    <name type="scientific">Virgibacillus indicus</name>
    <dbReference type="NCBI Taxonomy" id="2024554"/>
    <lineage>
        <taxon>Bacteria</taxon>
        <taxon>Bacillati</taxon>
        <taxon>Bacillota</taxon>
        <taxon>Bacilli</taxon>
        <taxon>Bacillales</taxon>
        <taxon>Bacillaceae</taxon>
        <taxon>Virgibacillus</taxon>
    </lineage>
</organism>
<reference evidence="4 5" key="1">
    <citation type="submission" date="2017-08" db="EMBL/GenBank/DDBJ databases">
        <title>Virgibacillus indicus sp. nov. and Virgibacillus profoundi sp. nov, two moderately halophilic bacteria isolated from marine sediment by using the Microfluidic Streak Plate.</title>
        <authorList>
            <person name="Xu B."/>
            <person name="Hu B."/>
            <person name="Wang J."/>
            <person name="Zhu Y."/>
            <person name="Huang L."/>
            <person name="Du W."/>
            <person name="Huang Y."/>
        </authorList>
    </citation>
    <scope>NUCLEOTIDE SEQUENCE [LARGE SCALE GENOMIC DNA]</scope>
    <source>
        <strain evidence="4 5">IO3-P2-C2</strain>
    </source>
</reference>
<evidence type="ECO:0000259" key="3">
    <source>
        <dbReference type="Pfam" id="PF03413"/>
    </source>
</evidence>
<evidence type="ECO:0000313" key="4">
    <source>
        <dbReference type="EMBL" id="OZU89171.1"/>
    </source>
</evidence>
<keyword evidence="5" id="KW-1185">Reference proteome</keyword>
<proteinExistence type="predicted"/>
<feature type="domain" description="PepSY" evidence="3">
    <location>
        <begin position="117"/>
        <end position="173"/>
    </location>
</feature>
<feature type="signal peptide" evidence="2">
    <location>
        <begin position="1"/>
        <end position="30"/>
    </location>
</feature>
<feature type="region of interest" description="Disordered" evidence="1">
    <location>
        <begin position="172"/>
        <end position="194"/>
    </location>
</feature>
<feature type="chain" id="PRO_5012718027" description="PepSY domain-containing protein" evidence="2">
    <location>
        <begin position="31"/>
        <end position="194"/>
    </location>
</feature>
<dbReference type="RefSeq" id="WP_094885562.1">
    <property type="nucleotide sequence ID" value="NZ_NPMS01000003.1"/>
</dbReference>
<dbReference type="AlphaFoldDB" id="A0A265NBH9"/>
<dbReference type="OrthoDB" id="5361545at2"/>
<evidence type="ECO:0000256" key="1">
    <source>
        <dbReference type="SAM" id="MobiDB-lite"/>
    </source>
</evidence>
<comment type="caution">
    <text evidence="4">The sequence shown here is derived from an EMBL/GenBank/DDBJ whole genome shotgun (WGS) entry which is preliminary data.</text>
</comment>
<evidence type="ECO:0000256" key="2">
    <source>
        <dbReference type="SAM" id="SignalP"/>
    </source>
</evidence>
<gene>
    <name evidence="4" type="ORF">CIL03_09190</name>
</gene>
<dbReference type="EMBL" id="NPMS01000003">
    <property type="protein sequence ID" value="OZU89171.1"/>
    <property type="molecule type" value="Genomic_DNA"/>
</dbReference>
<accession>A0A265NBH9</accession>
<dbReference type="Pfam" id="PF03413">
    <property type="entry name" value="PepSY"/>
    <property type="match status" value="2"/>
</dbReference>
<name>A0A265NBH9_9BACI</name>